<feature type="transmembrane region" description="Helical" evidence="1">
    <location>
        <begin position="20"/>
        <end position="41"/>
    </location>
</feature>
<evidence type="ECO:0000313" key="2">
    <source>
        <dbReference type="EMBL" id="STY65104.1"/>
    </source>
</evidence>
<dbReference type="RefSeq" id="WP_020824070.1">
    <property type="nucleotide sequence ID" value="NZ_CP017500.1"/>
</dbReference>
<evidence type="ECO:0000313" key="3">
    <source>
        <dbReference type="Proteomes" id="UP000254031"/>
    </source>
</evidence>
<evidence type="ECO:0000256" key="1">
    <source>
        <dbReference type="SAM" id="Phobius"/>
    </source>
</evidence>
<name>A0A378N9L3_MANHA</name>
<keyword evidence="1" id="KW-0472">Membrane</keyword>
<keyword evidence="1" id="KW-1133">Transmembrane helix</keyword>
<protein>
    <recommendedName>
        <fullName evidence="4">DUF2523 domain-containing protein</fullName>
    </recommendedName>
</protein>
<dbReference type="AlphaFoldDB" id="A0A378N9L3"/>
<sequence>MGKLLSAILGFIFKKTVPKFFLFFALFFLVAEFTPILVEIVGGRDLVANLSSSFASLPSDIAYFLIPFRIDRGLELVISAYITRFIIRRIPLMG</sequence>
<dbReference type="Pfam" id="PF10734">
    <property type="entry name" value="DUF2523"/>
    <property type="match status" value="1"/>
</dbReference>
<dbReference type="EMBL" id="UGPL01000006">
    <property type="protein sequence ID" value="STY65104.1"/>
    <property type="molecule type" value="Genomic_DNA"/>
</dbReference>
<reference evidence="2 3" key="1">
    <citation type="submission" date="2018-06" db="EMBL/GenBank/DDBJ databases">
        <authorList>
            <consortium name="Pathogen Informatics"/>
            <person name="Doyle S."/>
        </authorList>
    </citation>
    <scope>NUCLEOTIDE SEQUENCE [LARGE SCALE GENOMIC DNA]</scope>
    <source>
        <strain evidence="2 3">NCTC9380</strain>
    </source>
</reference>
<keyword evidence="1" id="KW-0812">Transmembrane</keyword>
<dbReference type="InterPro" id="IPR019670">
    <property type="entry name" value="DUF2523"/>
</dbReference>
<gene>
    <name evidence="2" type="ORF">NCTC9380_00360</name>
</gene>
<evidence type="ECO:0008006" key="4">
    <source>
        <dbReference type="Google" id="ProtNLM"/>
    </source>
</evidence>
<dbReference type="Proteomes" id="UP000254031">
    <property type="component" value="Unassembled WGS sequence"/>
</dbReference>
<accession>A0A378N9L3</accession>
<proteinExistence type="predicted"/>
<organism evidence="2 3">
    <name type="scientific">Mannheimia haemolytica</name>
    <name type="common">Pasteurella haemolytica</name>
    <dbReference type="NCBI Taxonomy" id="75985"/>
    <lineage>
        <taxon>Bacteria</taxon>
        <taxon>Pseudomonadati</taxon>
        <taxon>Pseudomonadota</taxon>
        <taxon>Gammaproteobacteria</taxon>
        <taxon>Pasteurellales</taxon>
        <taxon>Pasteurellaceae</taxon>
        <taxon>Mannheimia</taxon>
    </lineage>
</organism>